<dbReference type="RefSeq" id="WP_134175659.1">
    <property type="nucleotide sequence ID" value="NZ_SODI01000002.1"/>
</dbReference>
<name>A0A4Y8KKU0_9MICO</name>
<dbReference type="AlphaFoldDB" id="A0A4Y8KKU0"/>
<evidence type="ECO:0000313" key="1">
    <source>
        <dbReference type="EMBL" id="TFD75309.1"/>
    </source>
</evidence>
<dbReference type="OrthoDB" id="4954952at2"/>
<organism evidence="1 2">
    <name type="scientific">Cryobacterium psychrophilum</name>
    <dbReference type="NCBI Taxonomy" id="41988"/>
    <lineage>
        <taxon>Bacteria</taxon>
        <taxon>Bacillati</taxon>
        <taxon>Actinomycetota</taxon>
        <taxon>Actinomycetes</taxon>
        <taxon>Micrococcales</taxon>
        <taxon>Microbacteriaceae</taxon>
        <taxon>Cryobacterium</taxon>
    </lineage>
</organism>
<evidence type="ECO:0008006" key="3">
    <source>
        <dbReference type="Google" id="ProtNLM"/>
    </source>
</evidence>
<dbReference type="EMBL" id="SOHQ01000044">
    <property type="protein sequence ID" value="TFD75309.1"/>
    <property type="molecule type" value="Genomic_DNA"/>
</dbReference>
<accession>A0A4Y8KKU0</accession>
<proteinExistence type="predicted"/>
<comment type="caution">
    <text evidence="1">The sequence shown here is derived from an EMBL/GenBank/DDBJ whole genome shotgun (WGS) entry which is preliminary data.</text>
</comment>
<keyword evidence="2" id="KW-1185">Reference proteome</keyword>
<dbReference type="Proteomes" id="UP000298218">
    <property type="component" value="Unassembled WGS sequence"/>
</dbReference>
<reference evidence="1 2" key="1">
    <citation type="submission" date="2019-03" db="EMBL/GenBank/DDBJ databases">
        <title>Genomics of glacier-inhabiting Cryobacterium strains.</title>
        <authorList>
            <person name="Liu Q."/>
            <person name="Xin Y.-H."/>
        </authorList>
    </citation>
    <scope>NUCLEOTIDE SEQUENCE [LARGE SCALE GENOMIC DNA]</scope>
    <source>
        <strain evidence="1 2">CGMCC 1.4292</strain>
    </source>
</reference>
<protein>
    <recommendedName>
        <fullName evidence="3">WxL domain-containing protein</fullName>
    </recommendedName>
</protein>
<evidence type="ECO:0000313" key="2">
    <source>
        <dbReference type="Proteomes" id="UP000298218"/>
    </source>
</evidence>
<sequence length="172" mass="16596">MRKIALSAVALVGAVAMVGVSALPASAASTTTTTTEVTAGALTISTPASLALTNVAPGATATGTLTGVEVSDLTADAIGWTASISISDFTSTLQPSSSIPSTGVNYVPTTAAVTGTVTVANTTADTGAGAVQTASAVTGNNTATWDATVNVAIPSDALAATDYTATLTHSFS</sequence>
<gene>
    <name evidence="1" type="ORF">E3T53_16010</name>
</gene>